<evidence type="ECO:0008006" key="3">
    <source>
        <dbReference type="Google" id="ProtNLM"/>
    </source>
</evidence>
<reference evidence="1 2" key="1">
    <citation type="submission" date="2015-11" db="EMBL/GenBank/DDBJ databases">
        <title>Genomic analysis of 38 Legionella species identifies large and diverse effector repertoires.</title>
        <authorList>
            <person name="Burstein D."/>
            <person name="Amaro F."/>
            <person name="Zusman T."/>
            <person name="Lifshitz Z."/>
            <person name="Cohen O."/>
            <person name="Gilbert J.A."/>
            <person name="Pupko T."/>
            <person name="Shuman H.A."/>
            <person name="Segal G."/>
        </authorList>
    </citation>
    <scope>NUCLEOTIDE SEQUENCE [LARGE SCALE GENOMIC DNA]</scope>
    <source>
        <strain evidence="1 2">Bercovier 4</strain>
    </source>
</reference>
<accession>A0A0W0WIA0</accession>
<keyword evidence="2" id="KW-1185">Reference proteome</keyword>
<dbReference type="Proteomes" id="UP000054761">
    <property type="component" value="Unassembled WGS sequence"/>
</dbReference>
<gene>
    <name evidence="1" type="ORF">Lisr_0478</name>
</gene>
<name>A0A0W0WIA0_9GAMM</name>
<dbReference type="STRING" id="454.Lisr_0478"/>
<evidence type="ECO:0000313" key="2">
    <source>
        <dbReference type="Proteomes" id="UP000054761"/>
    </source>
</evidence>
<dbReference type="PATRIC" id="fig|454.4.peg.501"/>
<proteinExistence type="predicted"/>
<dbReference type="RefSeq" id="WP_058500865.1">
    <property type="nucleotide sequence ID" value="NZ_CAAAJA010000048.1"/>
</dbReference>
<dbReference type="EMBL" id="LNYH01000015">
    <property type="protein sequence ID" value="KTD32061.1"/>
    <property type="molecule type" value="Genomic_DNA"/>
</dbReference>
<organism evidence="1 2">
    <name type="scientific">Legionella israelensis</name>
    <dbReference type="NCBI Taxonomy" id="454"/>
    <lineage>
        <taxon>Bacteria</taxon>
        <taxon>Pseudomonadati</taxon>
        <taxon>Pseudomonadota</taxon>
        <taxon>Gammaproteobacteria</taxon>
        <taxon>Legionellales</taxon>
        <taxon>Legionellaceae</taxon>
        <taxon>Legionella</taxon>
    </lineage>
</organism>
<dbReference type="OrthoDB" id="8560395at2"/>
<dbReference type="NCBIfam" id="TIGR03765">
    <property type="entry name" value="ICE_PFL_4695"/>
    <property type="match status" value="1"/>
</dbReference>
<evidence type="ECO:0000313" key="1">
    <source>
        <dbReference type="EMBL" id="KTD32061.1"/>
    </source>
</evidence>
<dbReference type="InterPro" id="IPR021300">
    <property type="entry name" value="Integr_conj_element_PFL4695"/>
</dbReference>
<sequence length="143" mass="15913">MMRVLFLMLIAFNAFSLQVIPLTLGHSETSSQLDLSSPIGVPAKSKATFGKIDAKKVNTSVFHNAVFVIGADRLSKQWLVQHQKQLQDMQAIGFITNVDDFETIIQLQEQSQLPLLPVNVDPLMQLIGVSHYPIVIAEGQVWQ</sequence>
<comment type="caution">
    <text evidence="1">The sequence shown here is derived from an EMBL/GenBank/DDBJ whole genome shotgun (WGS) entry which is preliminary data.</text>
</comment>
<dbReference type="Pfam" id="PF11072">
    <property type="entry name" value="DUF2859"/>
    <property type="match status" value="1"/>
</dbReference>
<dbReference type="AlphaFoldDB" id="A0A0W0WIA0"/>
<protein>
    <recommendedName>
        <fullName evidence="3">Integrating conjugative element protein</fullName>
    </recommendedName>
</protein>